<keyword evidence="2" id="KW-0689">Ribosomal protein</keyword>
<dbReference type="InterPro" id="IPR012677">
    <property type="entry name" value="Nucleotide-bd_a/b_plait_sf"/>
</dbReference>
<name>A0A067PAA7_9AGAM</name>
<dbReference type="AlphaFoldDB" id="A0A067PAA7"/>
<accession>A0A067PAA7</accession>
<evidence type="ECO:0000256" key="2">
    <source>
        <dbReference type="ARBA" id="ARBA00022980"/>
    </source>
</evidence>
<dbReference type="SUPFAM" id="SSF54189">
    <property type="entry name" value="Ribosomal proteins S24e, L23 and L15e"/>
    <property type="match status" value="1"/>
</dbReference>
<gene>
    <name evidence="6" type="ORF">JAAARDRAFT_41867</name>
</gene>
<evidence type="ECO:0000256" key="1">
    <source>
        <dbReference type="ARBA" id="ARBA00006700"/>
    </source>
</evidence>
<dbReference type="InParanoid" id="A0A067PAA7"/>
<comment type="similarity">
    <text evidence="1">Belongs to the universal ribosomal protein uL23 family.</text>
</comment>
<evidence type="ECO:0000313" key="6">
    <source>
        <dbReference type="EMBL" id="KDQ50775.1"/>
    </source>
</evidence>
<dbReference type="HOGENOM" id="CLU_073162_0_0_1"/>
<keyword evidence="7" id="KW-1185">Reference proteome</keyword>
<reference evidence="7" key="1">
    <citation type="journal article" date="2014" name="Proc. Natl. Acad. Sci. U.S.A.">
        <title>Extensive sampling of basidiomycete genomes demonstrates inadequacy of the white-rot/brown-rot paradigm for wood decay fungi.</title>
        <authorList>
            <person name="Riley R."/>
            <person name="Salamov A.A."/>
            <person name="Brown D.W."/>
            <person name="Nagy L.G."/>
            <person name="Floudas D."/>
            <person name="Held B.W."/>
            <person name="Levasseur A."/>
            <person name="Lombard V."/>
            <person name="Morin E."/>
            <person name="Otillar R."/>
            <person name="Lindquist E.A."/>
            <person name="Sun H."/>
            <person name="LaButti K.M."/>
            <person name="Schmutz J."/>
            <person name="Jabbour D."/>
            <person name="Luo H."/>
            <person name="Baker S.E."/>
            <person name="Pisabarro A.G."/>
            <person name="Walton J.D."/>
            <person name="Blanchette R.A."/>
            <person name="Henrissat B."/>
            <person name="Martin F."/>
            <person name="Cullen D."/>
            <person name="Hibbett D.S."/>
            <person name="Grigoriev I.V."/>
        </authorList>
    </citation>
    <scope>NUCLEOTIDE SEQUENCE [LARGE SCALE GENOMIC DNA]</scope>
    <source>
        <strain evidence="7">MUCL 33604</strain>
    </source>
</reference>
<dbReference type="STRING" id="933084.A0A067PAA7"/>
<dbReference type="Proteomes" id="UP000027265">
    <property type="component" value="Unassembled WGS sequence"/>
</dbReference>
<feature type="region of interest" description="Disordered" evidence="5">
    <location>
        <begin position="36"/>
        <end position="58"/>
    </location>
</feature>
<dbReference type="PANTHER" id="PTHR12059:SF5">
    <property type="entry name" value="LARGE RIBOSOMAL SUBUNIT PROTEIN UL23M"/>
    <property type="match status" value="1"/>
</dbReference>
<proteinExistence type="inferred from homology"/>
<keyword evidence="3" id="KW-0687">Ribonucleoprotein</keyword>
<dbReference type="PANTHER" id="PTHR12059">
    <property type="entry name" value="RIBOSOMAL PROTEIN L23-RELATED"/>
    <property type="match status" value="1"/>
</dbReference>
<organism evidence="6 7">
    <name type="scientific">Jaapia argillacea MUCL 33604</name>
    <dbReference type="NCBI Taxonomy" id="933084"/>
    <lineage>
        <taxon>Eukaryota</taxon>
        <taxon>Fungi</taxon>
        <taxon>Dikarya</taxon>
        <taxon>Basidiomycota</taxon>
        <taxon>Agaricomycotina</taxon>
        <taxon>Agaricomycetes</taxon>
        <taxon>Agaricomycetidae</taxon>
        <taxon>Jaapiales</taxon>
        <taxon>Jaapiaceae</taxon>
        <taxon>Jaapia</taxon>
    </lineage>
</organism>
<dbReference type="OrthoDB" id="275582at2759"/>
<evidence type="ECO:0000256" key="3">
    <source>
        <dbReference type="ARBA" id="ARBA00023274"/>
    </source>
</evidence>
<dbReference type="GO" id="GO:0032543">
    <property type="term" value="P:mitochondrial translation"/>
    <property type="evidence" value="ECO:0007669"/>
    <property type="project" value="TreeGrafter"/>
</dbReference>
<dbReference type="GO" id="GO:0005762">
    <property type="term" value="C:mitochondrial large ribosomal subunit"/>
    <property type="evidence" value="ECO:0007669"/>
    <property type="project" value="TreeGrafter"/>
</dbReference>
<protein>
    <recommendedName>
        <fullName evidence="4">Large ribosomal subunit protein uL23m</fullName>
    </recommendedName>
</protein>
<dbReference type="InterPro" id="IPR013025">
    <property type="entry name" value="Ribosomal_uL23-like"/>
</dbReference>
<evidence type="ECO:0000313" key="7">
    <source>
        <dbReference type="Proteomes" id="UP000027265"/>
    </source>
</evidence>
<evidence type="ECO:0000256" key="4">
    <source>
        <dbReference type="ARBA" id="ARBA00039977"/>
    </source>
</evidence>
<dbReference type="Pfam" id="PF00276">
    <property type="entry name" value="Ribosomal_L23"/>
    <property type="match status" value="1"/>
</dbReference>
<dbReference type="EMBL" id="KL197756">
    <property type="protein sequence ID" value="KDQ50775.1"/>
    <property type="molecule type" value="Genomic_DNA"/>
</dbReference>
<dbReference type="Gene3D" id="3.30.70.330">
    <property type="match status" value="1"/>
</dbReference>
<sequence length="315" mass="36619">MQSLGLSFRRLYVTMPDAAKIARTSSTPRAVRMRRLGRKERKSPLPIGQSDATPTGLTPTEAARYKRLAALGQLPNQEGTRQLTDTEWLEVLNARRTRIRGLREKKMSKENGGEIEEVIVGKKVYLPNVIFRMVRNQTPPGEPYNPYEATFRVPRNITKTDIRSYLHSIYGVAVTYIRTDNYISPLYRTIFNSKTTRSYRTYKRAVVGLVEPFYYPQMTEDMSQEDREAREQWMENNFALKAYEEMRKHEYLRLTKKSSKDWRWTSGSPQRGKILKRIADVRAAREESVKRAKDLIVKNRALGDPIIYNSVSARE</sequence>
<evidence type="ECO:0000256" key="5">
    <source>
        <dbReference type="SAM" id="MobiDB-lite"/>
    </source>
</evidence>
<dbReference type="InterPro" id="IPR012678">
    <property type="entry name" value="Ribosomal_uL23/eL15/eS24_sf"/>
</dbReference>
<dbReference type="GO" id="GO:0003735">
    <property type="term" value="F:structural constituent of ribosome"/>
    <property type="evidence" value="ECO:0007669"/>
    <property type="project" value="InterPro"/>
</dbReference>